<sequence>MTAPVELALRDGIATLTLARTDRHNALVPELVDALRARLAEAVATEPVALVLASAARSFSTGGDIAGFLAHAGTAEELLAYSRRLVSGLHAAILELLRFPAPVVAAVNGPLTGGSLGLVLAADLVAMSRSAFLQPYYVEMGFAPDGGWTALLPERVGVSAALAIQLLNRRIDADEAHALGLATQVVEPDGLGSAVDAWMAALRTKDRRALAATRSGVWDAPRLALVAARLDRERDRFLDLVGHPDTVARMRRFSGGR</sequence>
<name>F2J127_POLGS</name>
<accession>F2J127</accession>
<dbReference type="KEGG" id="pgv:SL003B_3551"/>
<dbReference type="Gene3D" id="3.90.226.10">
    <property type="entry name" value="2-enoyl-CoA Hydratase, Chain A, domain 1"/>
    <property type="match status" value="1"/>
</dbReference>
<dbReference type="CDD" id="cd06558">
    <property type="entry name" value="crotonase-like"/>
    <property type="match status" value="1"/>
</dbReference>
<protein>
    <submittedName>
        <fullName evidence="1">Enoyl-CoA hydratase/isomerase family protein</fullName>
    </submittedName>
</protein>
<evidence type="ECO:0000313" key="2">
    <source>
        <dbReference type="Proteomes" id="UP000008130"/>
    </source>
</evidence>
<dbReference type="PATRIC" id="fig|991905.3.peg.3666"/>
<gene>
    <name evidence="1" type="ordered locus">SL003B_3551</name>
</gene>
<dbReference type="InterPro" id="IPR001753">
    <property type="entry name" value="Enoyl-CoA_hydra/iso"/>
</dbReference>
<keyword evidence="2" id="KW-1185">Reference proteome</keyword>
<dbReference type="OrthoDB" id="9777711at2"/>
<dbReference type="GO" id="GO:0016853">
    <property type="term" value="F:isomerase activity"/>
    <property type="evidence" value="ECO:0007669"/>
    <property type="project" value="UniProtKB-KW"/>
</dbReference>
<dbReference type="SUPFAM" id="SSF52096">
    <property type="entry name" value="ClpP/crotonase"/>
    <property type="match status" value="1"/>
</dbReference>
<dbReference type="InterPro" id="IPR029045">
    <property type="entry name" value="ClpP/crotonase-like_dom_sf"/>
</dbReference>
<reference evidence="1 2" key="1">
    <citation type="journal article" date="2011" name="J. Bacteriol.">
        <title>Complete genome sequence of Polymorphum gilvum SL003B-26A1T, a crude oil-degrading bacterium from oil-polluted saline soil.</title>
        <authorList>
            <person name="Li S.G."/>
            <person name="Tang Y.Q."/>
            <person name="Nie Y."/>
            <person name="Cai M."/>
            <person name="Wu X.L."/>
        </authorList>
    </citation>
    <scope>NUCLEOTIDE SEQUENCE [LARGE SCALE GENOMIC DNA]</scope>
    <source>
        <strain evidence="2">LMG 25793 / CGMCC 1.9160 / SL003B-26A1</strain>
    </source>
</reference>
<dbReference type="AlphaFoldDB" id="F2J127"/>
<dbReference type="Proteomes" id="UP000008130">
    <property type="component" value="Chromosome"/>
</dbReference>
<dbReference type="HOGENOM" id="CLU_009834_7_2_5"/>
<dbReference type="PANTHER" id="PTHR43459">
    <property type="entry name" value="ENOYL-COA HYDRATASE"/>
    <property type="match status" value="1"/>
</dbReference>
<dbReference type="Pfam" id="PF00378">
    <property type="entry name" value="ECH_1"/>
    <property type="match status" value="1"/>
</dbReference>
<keyword evidence="1" id="KW-0413">Isomerase</keyword>
<proteinExistence type="predicted"/>
<dbReference type="STRING" id="991905.SL003B_3551"/>
<dbReference type="PANTHER" id="PTHR43459:SF1">
    <property type="entry name" value="EG:BACN32G11.4 PROTEIN"/>
    <property type="match status" value="1"/>
</dbReference>
<dbReference type="eggNOG" id="COG1024">
    <property type="taxonomic scope" value="Bacteria"/>
</dbReference>
<organism evidence="1 2">
    <name type="scientific">Polymorphum gilvum (strain LMG 25793 / CGMCC 1.9160 / SL003B-26A1)</name>
    <dbReference type="NCBI Taxonomy" id="991905"/>
    <lineage>
        <taxon>Bacteria</taxon>
        <taxon>Pseudomonadati</taxon>
        <taxon>Pseudomonadota</taxon>
        <taxon>Alphaproteobacteria</taxon>
        <taxon>Rhodobacterales</taxon>
        <taxon>Paracoccaceae</taxon>
        <taxon>Polymorphum</taxon>
    </lineage>
</organism>
<dbReference type="EMBL" id="CP002568">
    <property type="protein sequence ID" value="ADZ71973.1"/>
    <property type="molecule type" value="Genomic_DNA"/>
</dbReference>
<dbReference type="RefSeq" id="WP_013654282.1">
    <property type="nucleotide sequence ID" value="NC_015259.1"/>
</dbReference>
<evidence type="ECO:0000313" key="1">
    <source>
        <dbReference type="EMBL" id="ADZ71973.1"/>
    </source>
</evidence>